<evidence type="ECO:0000256" key="1">
    <source>
        <dbReference type="SAM" id="SignalP"/>
    </source>
</evidence>
<dbReference type="RefSeq" id="WP_147762273.1">
    <property type="nucleotide sequence ID" value="NZ_BPQG01000030.1"/>
</dbReference>
<organism evidence="2 3">
    <name type="scientific">Methylobacterium cerastii</name>
    <dbReference type="NCBI Taxonomy" id="932741"/>
    <lineage>
        <taxon>Bacteria</taxon>
        <taxon>Pseudomonadati</taxon>
        <taxon>Pseudomonadota</taxon>
        <taxon>Alphaproteobacteria</taxon>
        <taxon>Hyphomicrobiales</taxon>
        <taxon>Methylobacteriaceae</taxon>
        <taxon>Methylobacterium</taxon>
    </lineage>
</organism>
<reference evidence="2 3" key="1">
    <citation type="journal article" date="2021" name="Front. Microbiol.">
        <title>Comprehensive Comparative Genomics and Phenotyping of Methylobacterium Species.</title>
        <authorList>
            <person name="Alessa O."/>
            <person name="Ogura Y."/>
            <person name="Fujitani Y."/>
            <person name="Takami H."/>
            <person name="Hayashi T."/>
            <person name="Sahin N."/>
            <person name="Tani A."/>
        </authorList>
    </citation>
    <scope>NUCLEOTIDE SEQUENCE [LARGE SCALE GENOMIC DNA]</scope>
    <source>
        <strain evidence="2 3">DSM 23679</strain>
    </source>
</reference>
<accession>A0ABQ4QG43</accession>
<dbReference type="Proteomes" id="UP001055117">
    <property type="component" value="Unassembled WGS sequence"/>
</dbReference>
<evidence type="ECO:0000313" key="2">
    <source>
        <dbReference type="EMBL" id="GJD44221.1"/>
    </source>
</evidence>
<feature type="chain" id="PRO_5046339057" evidence="1">
    <location>
        <begin position="28"/>
        <end position="125"/>
    </location>
</feature>
<protein>
    <submittedName>
        <fullName evidence="2">Uncharacterized protein</fullName>
    </submittedName>
</protein>
<comment type="caution">
    <text evidence="2">The sequence shown here is derived from an EMBL/GenBank/DDBJ whole genome shotgun (WGS) entry which is preliminary data.</text>
</comment>
<keyword evidence="3" id="KW-1185">Reference proteome</keyword>
<name>A0ABQ4QG43_9HYPH</name>
<feature type="signal peptide" evidence="1">
    <location>
        <begin position="1"/>
        <end position="27"/>
    </location>
</feature>
<proteinExistence type="predicted"/>
<keyword evidence="1" id="KW-0732">Signal</keyword>
<dbReference type="EMBL" id="BPQG01000030">
    <property type="protein sequence ID" value="GJD44221.1"/>
    <property type="molecule type" value="Genomic_DNA"/>
</dbReference>
<evidence type="ECO:0000313" key="3">
    <source>
        <dbReference type="Proteomes" id="UP001055117"/>
    </source>
</evidence>
<sequence length="125" mass="12839">MFTKTRSRTVALAAILALSAGLGTAAAAEIKPAQAGSVDLGTLSGVAYYTAEPKGYRVVVTLAPRAAAPAVRFETVLADDQSVTLSTPRQADAPAETIEISRAGDRILVQPSRTKAVTLEAAAVD</sequence>
<gene>
    <name evidence="2" type="ORF">AFCDBAGC_2087</name>
</gene>